<gene>
    <name evidence="2" type="ORF">bsdE14_02410</name>
</gene>
<evidence type="ECO:0000313" key="3">
    <source>
        <dbReference type="Proteomes" id="UP001208567"/>
    </source>
</evidence>
<protein>
    <recommendedName>
        <fullName evidence="1">N-acetyltransferase domain-containing protein</fullName>
    </recommendedName>
</protein>
<feature type="domain" description="N-acetyltransferase" evidence="1">
    <location>
        <begin position="146"/>
        <end position="279"/>
    </location>
</feature>
<sequence>MGCLQKLSSDDKDQLLDYLKQNEFDTTLIIGNVKQFGIDNDKNIRRCGDYYGYIENHKLQGVIAFYNLGNCITHYESINSIQYFSDIIKEKNVNNLLGMSKYILPLYEKIKDYKKIKEFSNYSYLVNKNFKSYRSKDAVVVSSESVNIDAAIEFIIEANKIGFSKELTQEEAFKTIKERSAEEEEVFVVRDGKIAAKASILGCTDNVCQIGGVYTAAEYRGNGYCKASVSELCRRAIKRGKIPSLMVRKDNFPAIKAYTSLGFEHYEDNIIISFNYAKE</sequence>
<dbReference type="RefSeq" id="WP_264848103.1">
    <property type="nucleotide sequence ID" value="NZ_BRXR01000001.1"/>
</dbReference>
<comment type="caution">
    <text evidence="2">The sequence shown here is derived from an EMBL/GenBank/DDBJ whole genome shotgun (WGS) entry which is preliminary data.</text>
</comment>
<dbReference type="EMBL" id="BRXR01000001">
    <property type="protein sequence ID" value="GLC28831.1"/>
    <property type="molecule type" value="Genomic_DNA"/>
</dbReference>
<dbReference type="Gene3D" id="3.40.630.30">
    <property type="match status" value="1"/>
</dbReference>
<dbReference type="InterPro" id="IPR000182">
    <property type="entry name" value="GNAT_dom"/>
</dbReference>
<dbReference type="SUPFAM" id="SSF55729">
    <property type="entry name" value="Acyl-CoA N-acyltransferases (Nat)"/>
    <property type="match status" value="1"/>
</dbReference>
<proteinExistence type="predicted"/>
<accession>A0ABQ5N0X0</accession>
<dbReference type="InterPro" id="IPR016181">
    <property type="entry name" value="Acyl_CoA_acyltransferase"/>
</dbReference>
<dbReference type="Proteomes" id="UP001208567">
    <property type="component" value="Unassembled WGS sequence"/>
</dbReference>
<evidence type="ECO:0000313" key="2">
    <source>
        <dbReference type="EMBL" id="GLC28831.1"/>
    </source>
</evidence>
<reference evidence="2 3" key="1">
    <citation type="journal article" date="2024" name="Int. J. Syst. Evol. Microbiol.">
        <title>Clostridium omnivorum sp. nov., isolated from anoxic soil under the treatment of reductive soil disinfestation.</title>
        <authorList>
            <person name="Ueki A."/>
            <person name="Tonouchi A."/>
            <person name="Kaku N."/>
            <person name="Honma S."/>
            <person name="Ueki K."/>
        </authorList>
    </citation>
    <scope>NUCLEOTIDE SEQUENCE [LARGE SCALE GENOMIC DNA]</scope>
    <source>
        <strain evidence="2 3">E14</strain>
    </source>
</reference>
<organism evidence="2 3">
    <name type="scientific">Clostridium omnivorum</name>
    <dbReference type="NCBI Taxonomy" id="1604902"/>
    <lineage>
        <taxon>Bacteria</taxon>
        <taxon>Bacillati</taxon>
        <taxon>Bacillota</taxon>
        <taxon>Clostridia</taxon>
        <taxon>Eubacteriales</taxon>
        <taxon>Clostridiaceae</taxon>
        <taxon>Clostridium</taxon>
    </lineage>
</organism>
<name>A0ABQ5N0X0_9CLOT</name>
<evidence type="ECO:0000259" key="1">
    <source>
        <dbReference type="PROSITE" id="PS51186"/>
    </source>
</evidence>
<dbReference type="PROSITE" id="PS51186">
    <property type="entry name" value="GNAT"/>
    <property type="match status" value="1"/>
</dbReference>
<dbReference type="Pfam" id="PF00583">
    <property type="entry name" value="Acetyltransf_1"/>
    <property type="match status" value="1"/>
</dbReference>
<keyword evidence="3" id="KW-1185">Reference proteome</keyword>